<evidence type="ECO:0000313" key="5">
    <source>
        <dbReference type="Proteomes" id="UP001350748"/>
    </source>
</evidence>
<evidence type="ECO:0000259" key="3">
    <source>
        <dbReference type="PROSITE" id="PS51635"/>
    </source>
</evidence>
<dbReference type="RefSeq" id="WP_332081005.1">
    <property type="nucleotide sequence ID" value="NZ_JAZHYN010000011.1"/>
</dbReference>
<keyword evidence="2" id="KW-0442">Lipid degradation</keyword>
<feature type="domain" description="PNPLA" evidence="3">
    <location>
        <begin position="28"/>
        <end position="401"/>
    </location>
</feature>
<organism evidence="4 5">
    <name type="scientific">Methylocystis borbori</name>
    <dbReference type="NCBI Taxonomy" id="3118750"/>
    <lineage>
        <taxon>Bacteria</taxon>
        <taxon>Pseudomonadati</taxon>
        <taxon>Pseudomonadota</taxon>
        <taxon>Alphaproteobacteria</taxon>
        <taxon>Hyphomicrobiales</taxon>
        <taxon>Methylocystaceae</taxon>
        <taxon>Methylocystis</taxon>
    </lineage>
</organism>
<dbReference type="InterPro" id="IPR016035">
    <property type="entry name" value="Acyl_Trfase/lysoPLipase"/>
</dbReference>
<evidence type="ECO:0000256" key="2">
    <source>
        <dbReference type="PROSITE-ProRule" id="PRU01161"/>
    </source>
</evidence>
<feature type="active site" description="Nucleophile" evidence="2">
    <location>
        <position position="93"/>
    </location>
</feature>
<name>A0ABU7XFV5_9HYPH</name>
<accession>A0ABU7XFV5</accession>
<dbReference type="Proteomes" id="UP001350748">
    <property type="component" value="Unassembled WGS sequence"/>
</dbReference>
<protein>
    <submittedName>
        <fullName evidence="4">Patatin-like phospholipase family protein</fullName>
    </submittedName>
</protein>
<keyword evidence="1 2" id="KW-0443">Lipid metabolism</keyword>
<feature type="short sequence motif" description="GXSXG" evidence="2">
    <location>
        <begin position="91"/>
        <end position="95"/>
    </location>
</feature>
<sequence>MNDTVIDRALSGKTPTLSSAKNVFEIGVSMSGAISAGAYTAGVFDFLIQALDEWERKKTEIAASLEKGEITVEEAESILPRHSIGLKVLTGASAGAITAAIGVLAIATQAQAELFTQEEQDQLFPSFPSDAQKVKSWLPKLYDAWVVRPSLLPRLSPEGKRLGSGMLETFDIQKRKDAPKDGGPDYFAASEAPAPNWENGKPLCALLNTTVLDEIAENVLKTPETSPPRSYVSQTLHLYMTLGNLRGTPYSITFGNSRYGMLTHGDRAHFRVQGLGSWNTSSVFADNDYSILLQKDALKDANAATPTKGPWRDFAVCALASSAFPIGLSPRLLALPFNDYRDRLFPEPTLADRQVQSLKDGKRVLAPHWPEGTICGDSGGYSPFITVDGGVINNDPFEYARFTLMEQLGAPNERDVLTAMRAVIMVAPFPDPPQMLTADKPDVDIISILRALIPAWKNQARFKLSELVLALDPDVGSRFMISPVRDSHRYKIASGGFGGFGGFFARQFRDHDFQLGRRNCQAFLRRYFALPQESQIFAGWRGGEMMKGMTTVHADTMQANCLLPLFGSANDDVPEPRWPYVTQAEFETLMEFSSARFDAVVKRVVDDKVKFWPLRYVLKFALRWRAGGLAGRNWMLSKLRYGVESELLARGQIAFANGSAVQADEKTRAVLSALIDPNFDLRTPSRIAASLSLDPGVVVKILDDGGRPELTPYDVWKTPWTADNGEPLYTSELRRPARWKWLLLKRWTGRDHYGPLGSAPSIG</sequence>
<proteinExistence type="predicted"/>
<keyword evidence="2" id="KW-0378">Hydrolase</keyword>
<comment type="caution">
    <text evidence="4">The sequence shown here is derived from an EMBL/GenBank/DDBJ whole genome shotgun (WGS) entry which is preliminary data.</text>
</comment>
<dbReference type="Pfam" id="PF01734">
    <property type="entry name" value="Patatin"/>
    <property type="match status" value="1"/>
</dbReference>
<evidence type="ECO:0000313" key="4">
    <source>
        <dbReference type="EMBL" id="MEF3366039.1"/>
    </source>
</evidence>
<keyword evidence="5" id="KW-1185">Reference proteome</keyword>
<gene>
    <name evidence="4" type="ORF">V3H18_05765</name>
</gene>
<feature type="short sequence motif" description="DGA/G" evidence="2">
    <location>
        <begin position="388"/>
        <end position="390"/>
    </location>
</feature>
<dbReference type="InterPro" id="IPR002641">
    <property type="entry name" value="PNPLA_dom"/>
</dbReference>
<evidence type="ECO:0000256" key="1">
    <source>
        <dbReference type="ARBA" id="ARBA00023098"/>
    </source>
</evidence>
<dbReference type="EMBL" id="JAZHYN010000011">
    <property type="protein sequence ID" value="MEF3366039.1"/>
    <property type="molecule type" value="Genomic_DNA"/>
</dbReference>
<comment type="caution">
    <text evidence="2">Lacks conserved residue(s) required for the propagation of feature annotation.</text>
</comment>
<feature type="active site" description="Proton acceptor" evidence="2">
    <location>
        <position position="388"/>
    </location>
</feature>
<dbReference type="SUPFAM" id="SSF52151">
    <property type="entry name" value="FabD/lysophospholipase-like"/>
    <property type="match status" value="1"/>
</dbReference>
<dbReference type="PROSITE" id="PS51635">
    <property type="entry name" value="PNPLA"/>
    <property type="match status" value="1"/>
</dbReference>
<reference evidence="4 5" key="1">
    <citation type="submission" date="2024-02" db="EMBL/GenBank/DDBJ databases">
        <authorList>
            <person name="Grouzdev D."/>
        </authorList>
    </citation>
    <scope>NUCLEOTIDE SEQUENCE [LARGE SCALE GENOMIC DNA]</scope>
    <source>
        <strain evidence="4 5">9N</strain>
    </source>
</reference>